<keyword evidence="10" id="KW-0779">Telomere</keyword>
<sequence>MDKQVTFYIVDSSESMVVSHNDRTLANVEWVSEYVVDEMANRVLYDRVSDKVGVIFGNQEIVPIESPNQENIDAVRKAARSASICDGFEQMIINALGSIETHCKKLKFSKKIVAFTDKVPTDDALLAQIHEMSSSSGVSLLFAFVDVPPQEIEQLPGAAVGSYADVAETICAAKPKVIKPIHLYKGQLTLGSPEKSHLALDIAVYPATKRATAPTAHWVYGPNGQQVKQIRDHLVEGQSVEKDTLEAGHLFGSEIILFDRIDETMISGGGPIRDPGLEIIGFVEDVPAYMPIGSSNYILGTEPQSVLGISALARSLYERELVAIARFVRRSGSDIEMVSLQPLITQEVEGFLMNQLPFSQDCLALSFNSLERDERQPSAEMQDLMDKAVDDMEIDFDSQSVANPYNHRIANFLKQRGLGLDAELHITLAEPVSSTHVNKAFVDVFDIQKVDRTATEAKDKENLESTAGDLDLDELLN</sequence>
<dbReference type="Gene3D" id="3.40.50.410">
    <property type="entry name" value="von Willebrand factor, type A domain"/>
    <property type="match status" value="1"/>
</dbReference>
<dbReference type="EMBL" id="NDIQ01000021">
    <property type="protein sequence ID" value="PRT55496.1"/>
    <property type="molecule type" value="Genomic_DNA"/>
</dbReference>
<evidence type="ECO:0000256" key="7">
    <source>
        <dbReference type="ARBA" id="ARBA00022801"/>
    </source>
</evidence>
<evidence type="ECO:0000256" key="14">
    <source>
        <dbReference type="ARBA" id="ARBA00023242"/>
    </source>
</evidence>
<dbReference type="GO" id="GO:0042162">
    <property type="term" value="F:telomeric DNA binding"/>
    <property type="evidence" value="ECO:0007669"/>
    <property type="project" value="TreeGrafter"/>
</dbReference>
<dbReference type="RefSeq" id="XP_024665441.1">
    <property type="nucleotide sequence ID" value="XM_024809673.1"/>
</dbReference>
<dbReference type="GO" id="GO:0005524">
    <property type="term" value="F:ATP binding"/>
    <property type="evidence" value="ECO:0007669"/>
    <property type="project" value="UniProtKB-KW"/>
</dbReference>
<keyword evidence="14" id="KW-0539">Nucleus</keyword>
<dbReference type="GO" id="GO:0000723">
    <property type="term" value="P:telomere maintenance"/>
    <property type="evidence" value="ECO:0007669"/>
    <property type="project" value="TreeGrafter"/>
</dbReference>
<accession>A0A2T0FKH9</accession>
<dbReference type="AlphaFoldDB" id="A0A2T0FKH9"/>
<keyword evidence="7" id="KW-0378">Hydrolase</keyword>
<dbReference type="GeneID" id="36516864"/>
<proteinExistence type="predicted"/>
<dbReference type="PANTHER" id="PTHR12604">
    <property type="entry name" value="KU AUTOANTIGEN DNA HELICASE"/>
    <property type="match status" value="1"/>
</dbReference>
<evidence type="ECO:0000256" key="8">
    <source>
        <dbReference type="ARBA" id="ARBA00022806"/>
    </source>
</evidence>
<dbReference type="EC" id="3.6.4.12" evidence="3"/>
<dbReference type="GO" id="GO:0000781">
    <property type="term" value="C:chromosome, telomeric region"/>
    <property type="evidence" value="ECO:0007669"/>
    <property type="project" value="UniProtKB-SubCell"/>
</dbReference>
<evidence type="ECO:0000313" key="16">
    <source>
        <dbReference type="EMBL" id="PRT55496.1"/>
    </source>
</evidence>
<dbReference type="GO" id="GO:0006303">
    <property type="term" value="P:double-strand break repair via nonhomologous end joining"/>
    <property type="evidence" value="ECO:0007669"/>
    <property type="project" value="InterPro"/>
</dbReference>
<evidence type="ECO:0000259" key="15">
    <source>
        <dbReference type="SMART" id="SM00559"/>
    </source>
</evidence>
<evidence type="ECO:0000256" key="9">
    <source>
        <dbReference type="ARBA" id="ARBA00022840"/>
    </source>
</evidence>
<keyword evidence="12" id="KW-0233">DNA recombination</keyword>
<dbReference type="GO" id="GO:0006310">
    <property type="term" value="P:DNA recombination"/>
    <property type="evidence" value="ECO:0007669"/>
    <property type="project" value="UniProtKB-KW"/>
</dbReference>
<evidence type="ECO:0000256" key="4">
    <source>
        <dbReference type="ARBA" id="ARBA00022454"/>
    </source>
</evidence>
<evidence type="ECO:0000256" key="2">
    <source>
        <dbReference type="ARBA" id="ARBA00004574"/>
    </source>
</evidence>
<evidence type="ECO:0000256" key="10">
    <source>
        <dbReference type="ARBA" id="ARBA00022895"/>
    </source>
</evidence>
<dbReference type="SUPFAM" id="SSF53300">
    <property type="entry name" value="vWA-like"/>
    <property type="match status" value="1"/>
</dbReference>
<dbReference type="Pfam" id="PF02735">
    <property type="entry name" value="Ku"/>
    <property type="match status" value="1"/>
</dbReference>
<keyword evidence="9" id="KW-0067">ATP-binding</keyword>
<dbReference type="InterPro" id="IPR036465">
    <property type="entry name" value="vWFA_dom_sf"/>
</dbReference>
<dbReference type="SUPFAM" id="SSF100939">
    <property type="entry name" value="SPOC domain-like"/>
    <property type="match status" value="1"/>
</dbReference>
<keyword evidence="17" id="KW-1185">Reference proteome</keyword>
<dbReference type="Gene3D" id="2.40.290.10">
    <property type="match status" value="1"/>
</dbReference>
<comment type="subcellular location">
    <subcellularLocation>
        <location evidence="2">Chromosome</location>
        <location evidence="2">Telomere</location>
    </subcellularLocation>
    <subcellularLocation>
        <location evidence="1">Nucleus</location>
    </subcellularLocation>
</comment>
<evidence type="ECO:0000256" key="6">
    <source>
        <dbReference type="ARBA" id="ARBA00022763"/>
    </source>
</evidence>
<evidence type="ECO:0000313" key="17">
    <source>
        <dbReference type="Proteomes" id="UP000238350"/>
    </source>
</evidence>
<keyword evidence="6" id="KW-0227">DNA damage</keyword>
<keyword evidence="8 16" id="KW-0347">Helicase</keyword>
<reference evidence="16 17" key="1">
    <citation type="submission" date="2017-04" db="EMBL/GenBank/DDBJ databases">
        <title>Genome sequencing of [Candida] sorbophila.</title>
        <authorList>
            <person name="Ahn J.O."/>
        </authorList>
    </citation>
    <scope>NUCLEOTIDE SEQUENCE [LARGE SCALE GENOMIC DNA]</scope>
    <source>
        <strain evidence="16 17">DS02</strain>
    </source>
</reference>
<keyword evidence="4" id="KW-0158">Chromosome</keyword>
<name>A0A2T0FKH9_9ASCO</name>
<keyword evidence="11" id="KW-0238">DNA-binding</keyword>
<dbReference type="Proteomes" id="UP000238350">
    <property type="component" value="Unassembled WGS sequence"/>
</dbReference>
<evidence type="ECO:0000256" key="5">
    <source>
        <dbReference type="ARBA" id="ARBA00022741"/>
    </source>
</evidence>
<evidence type="ECO:0000256" key="1">
    <source>
        <dbReference type="ARBA" id="ARBA00004123"/>
    </source>
</evidence>
<evidence type="ECO:0000256" key="12">
    <source>
        <dbReference type="ARBA" id="ARBA00023172"/>
    </source>
</evidence>
<evidence type="ECO:0000256" key="13">
    <source>
        <dbReference type="ARBA" id="ARBA00023204"/>
    </source>
</evidence>
<protein>
    <recommendedName>
        <fullName evidence="3">DNA helicase</fullName>
        <ecNumber evidence="3">3.6.4.12</ecNumber>
    </recommendedName>
</protein>
<keyword evidence="13" id="KW-0234">DNA repair</keyword>
<dbReference type="GO" id="GO:0003690">
    <property type="term" value="F:double-stranded DNA binding"/>
    <property type="evidence" value="ECO:0007669"/>
    <property type="project" value="TreeGrafter"/>
</dbReference>
<dbReference type="GO" id="GO:0043564">
    <property type="term" value="C:Ku70:Ku80 complex"/>
    <property type="evidence" value="ECO:0007669"/>
    <property type="project" value="TreeGrafter"/>
</dbReference>
<dbReference type="GO" id="GO:0003678">
    <property type="term" value="F:DNA helicase activity"/>
    <property type="evidence" value="ECO:0007669"/>
    <property type="project" value="UniProtKB-EC"/>
</dbReference>
<dbReference type="PANTHER" id="PTHR12604:SF4">
    <property type="entry name" value="X-RAY REPAIR CROSS-COMPLEMENTING PROTEIN 5"/>
    <property type="match status" value="1"/>
</dbReference>
<dbReference type="OrthoDB" id="30826at2759"/>
<dbReference type="STRING" id="45607.A0A2T0FKH9"/>
<comment type="caution">
    <text evidence="16">The sequence shown here is derived from an EMBL/GenBank/DDBJ whole genome shotgun (WGS) entry which is preliminary data.</text>
</comment>
<keyword evidence="5" id="KW-0547">Nucleotide-binding</keyword>
<dbReference type="GO" id="GO:0016787">
    <property type="term" value="F:hydrolase activity"/>
    <property type="evidence" value="ECO:0007669"/>
    <property type="project" value="UniProtKB-KW"/>
</dbReference>
<feature type="domain" description="Ku" evidence="15">
    <location>
        <begin position="237"/>
        <end position="373"/>
    </location>
</feature>
<evidence type="ECO:0000256" key="3">
    <source>
        <dbReference type="ARBA" id="ARBA00012551"/>
    </source>
</evidence>
<dbReference type="InterPro" id="IPR006164">
    <property type="entry name" value="DNA_bd_Ku70/Ku80"/>
</dbReference>
<dbReference type="InterPro" id="IPR016194">
    <property type="entry name" value="SPOC-like_C_dom_sf"/>
</dbReference>
<dbReference type="SMART" id="SM00559">
    <property type="entry name" value="Ku78"/>
    <property type="match status" value="1"/>
</dbReference>
<evidence type="ECO:0000256" key="11">
    <source>
        <dbReference type="ARBA" id="ARBA00023125"/>
    </source>
</evidence>
<gene>
    <name evidence="16" type="ORF">B9G98_03116</name>
</gene>
<organism evidence="16 17">
    <name type="scientific">Wickerhamiella sorbophila</name>
    <dbReference type="NCBI Taxonomy" id="45607"/>
    <lineage>
        <taxon>Eukaryota</taxon>
        <taxon>Fungi</taxon>
        <taxon>Dikarya</taxon>
        <taxon>Ascomycota</taxon>
        <taxon>Saccharomycotina</taxon>
        <taxon>Dipodascomycetes</taxon>
        <taxon>Dipodascales</taxon>
        <taxon>Trichomonascaceae</taxon>
        <taxon>Wickerhamiella</taxon>
    </lineage>
</organism>